<sequence>MVMSLLRASNDNDELCTPFQDNNGRVTQRPSGHDICTVIVIQPVTGRGITGICNGEEGTQEQ</sequence>
<name>A0A4S8IFJ7_MUSBA</name>
<protein>
    <submittedName>
        <fullName evidence="1">Uncharacterized protein</fullName>
    </submittedName>
</protein>
<gene>
    <name evidence="1" type="ORF">C4D60_Mb09t10710</name>
</gene>
<proteinExistence type="predicted"/>
<keyword evidence="2" id="KW-1185">Reference proteome</keyword>
<reference evidence="1 2" key="1">
    <citation type="journal article" date="2019" name="Nat. Plants">
        <title>Genome sequencing of Musa balbisiana reveals subgenome evolution and function divergence in polyploid bananas.</title>
        <authorList>
            <person name="Yao X."/>
        </authorList>
    </citation>
    <scope>NUCLEOTIDE SEQUENCE [LARGE SCALE GENOMIC DNA]</scope>
    <source>
        <strain evidence="2">cv. DH-PKW</strain>
        <tissue evidence="1">Leaves</tissue>
    </source>
</reference>
<organism evidence="1 2">
    <name type="scientific">Musa balbisiana</name>
    <name type="common">Banana</name>
    <dbReference type="NCBI Taxonomy" id="52838"/>
    <lineage>
        <taxon>Eukaryota</taxon>
        <taxon>Viridiplantae</taxon>
        <taxon>Streptophyta</taxon>
        <taxon>Embryophyta</taxon>
        <taxon>Tracheophyta</taxon>
        <taxon>Spermatophyta</taxon>
        <taxon>Magnoliopsida</taxon>
        <taxon>Liliopsida</taxon>
        <taxon>Zingiberales</taxon>
        <taxon>Musaceae</taxon>
        <taxon>Musa</taxon>
    </lineage>
</organism>
<dbReference type="EMBL" id="PYDT01000010">
    <property type="protein sequence ID" value="THU46983.1"/>
    <property type="molecule type" value="Genomic_DNA"/>
</dbReference>
<evidence type="ECO:0000313" key="2">
    <source>
        <dbReference type="Proteomes" id="UP000317650"/>
    </source>
</evidence>
<comment type="caution">
    <text evidence="1">The sequence shown here is derived from an EMBL/GenBank/DDBJ whole genome shotgun (WGS) entry which is preliminary data.</text>
</comment>
<accession>A0A4S8IFJ7</accession>
<dbReference type="AlphaFoldDB" id="A0A4S8IFJ7"/>
<evidence type="ECO:0000313" key="1">
    <source>
        <dbReference type="EMBL" id="THU46983.1"/>
    </source>
</evidence>
<dbReference type="Proteomes" id="UP000317650">
    <property type="component" value="Chromosome 9"/>
</dbReference>